<proteinExistence type="predicted"/>
<gene>
    <name evidence="1" type="ORF">BDV29DRAFT_160413</name>
</gene>
<dbReference type="Proteomes" id="UP000326565">
    <property type="component" value="Unassembled WGS sequence"/>
</dbReference>
<name>A0A5N5WPK5_9EURO</name>
<dbReference type="AlphaFoldDB" id="A0A5N5WPK5"/>
<keyword evidence="2" id="KW-1185">Reference proteome</keyword>
<accession>A0A5N5WPK5</accession>
<organism evidence="1 2">
    <name type="scientific">Aspergillus leporis</name>
    <dbReference type="NCBI Taxonomy" id="41062"/>
    <lineage>
        <taxon>Eukaryota</taxon>
        <taxon>Fungi</taxon>
        <taxon>Dikarya</taxon>
        <taxon>Ascomycota</taxon>
        <taxon>Pezizomycotina</taxon>
        <taxon>Eurotiomycetes</taxon>
        <taxon>Eurotiomycetidae</taxon>
        <taxon>Eurotiales</taxon>
        <taxon>Aspergillaceae</taxon>
        <taxon>Aspergillus</taxon>
        <taxon>Aspergillus subgen. Circumdati</taxon>
    </lineage>
</organism>
<protein>
    <submittedName>
        <fullName evidence="1">Uncharacterized protein</fullName>
    </submittedName>
</protein>
<dbReference type="EMBL" id="ML732301">
    <property type="protein sequence ID" value="KAB8070466.1"/>
    <property type="molecule type" value="Genomic_DNA"/>
</dbReference>
<reference evidence="1 2" key="1">
    <citation type="submission" date="2019-04" db="EMBL/GenBank/DDBJ databases">
        <title>Friends and foes A comparative genomics study of 23 Aspergillus species from section Flavi.</title>
        <authorList>
            <consortium name="DOE Joint Genome Institute"/>
            <person name="Kjaerbolling I."/>
            <person name="Vesth T."/>
            <person name="Frisvad J.C."/>
            <person name="Nybo J.L."/>
            <person name="Theobald S."/>
            <person name="Kildgaard S."/>
            <person name="Isbrandt T."/>
            <person name="Kuo A."/>
            <person name="Sato A."/>
            <person name="Lyhne E.K."/>
            <person name="Kogle M.E."/>
            <person name="Wiebenga A."/>
            <person name="Kun R.S."/>
            <person name="Lubbers R.J."/>
            <person name="Makela M.R."/>
            <person name="Barry K."/>
            <person name="Chovatia M."/>
            <person name="Clum A."/>
            <person name="Daum C."/>
            <person name="Haridas S."/>
            <person name="He G."/>
            <person name="LaButti K."/>
            <person name="Lipzen A."/>
            <person name="Mondo S."/>
            <person name="Riley R."/>
            <person name="Salamov A."/>
            <person name="Simmons B.A."/>
            <person name="Magnuson J.K."/>
            <person name="Henrissat B."/>
            <person name="Mortensen U.H."/>
            <person name="Larsen T.O."/>
            <person name="Devries R.P."/>
            <person name="Grigoriev I.V."/>
            <person name="Machida M."/>
            <person name="Baker S.E."/>
            <person name="Andersen M.R."/>
        </authorList>
    </citation>
    <scope>NUCLEOTIDE SEQUENCE [LARGE SCALE GENOMIC DNA]</scope>
    <source>
        <strain evidence="1 2">CBS 151.66</strain>
    </source>
</reference>
<evidence type="ECO:0000313" key="1">
    <source>
        <dbReference type="EMBL" id="KAB8070466.1"/>
    </source>
</evidence>
<sequence>MAALAKAFFEESQDSHQILEPLNAATFTNFHLKDVHHYPEPHEHPAYREISLTLPSTDEEPMNPFNVNYAKMAGIDLCLATQGIIRSDDAIFTQNEPFVLGVIENDSNTPTQ</sequence>
<evidence type="ECO:0000313" key="2">
    <source>
        <dbReference type="Proteomes" id="UP000326565"/>
    </source>
</evidence>